<feature type="region of interest" description="Disordered" evidence="1">
    <location>
        <begin position="208"/>
        <end position="228"/>
    </location>
</feature>
<feature type="compositionally biased region" description="Low complexity" evidence="1">
    <location>
        <begin position="214"/>
        <end position="224"/>
    </location>
</feature>
<dbReference type="RefSeq" id="WP_013102379.1">
    <property type="nucleotide sequence ID" value="NZ_CP037939.1"/>
</dbReference>
<feature type="transmembrane region" description="Helical" evidence="2">
    <location>
        <begin position="51"/>
        <end position="71"/>
    </location>
</feature>
<accession>A0ABX5SLM1</accession>
<gene>
    <name evidence="3" type="ORF">EW139_04575</name>
</gene>
<evidence type="ECO:0000256" key="2">
    <source>
        <dbReference type="SAM" id="Phobius"/>
    </source>
</evidence>
<keyword evidence="2" id="KW-1133">Transmembrane helix</keyword>
<evidence type="ECO:0000256" key="1">
    <source>
        <dbReference type="SAM" id="MobiDB-lite"/>
    </source>
</evidence>
<name>A0ABX5SLM1_9LACO</name>
<feature type="transmembrane region" description="Helical" evidence="2">
    <location>
        <begin position="21"/>
        <end position="45"/>
    </location>
</feature>
<dbReference type="Pfam" id="PF05656">
    <property type="entry name" value="DUF805"/>
    <property type="match status" value="1"/>
</dbReference>
<dbReference type="Proteomes" id="UP000295756">
    <property type="component" value="Chromosome"/>
</dbReference>
<keyword evidence="2" id="KW-0472">Membrane</keyword>
<feature type="transmembrane region" description="Helical" evidence="2">
    <location>
        <begin position="83"/>
        <end position="101"/>
    </location>
</feature>
<feature type="transmembrane region" description="Helical" evidence="2">
    <location>
        <begin position="107"/>
        <end position="126"/>
    </location>
</feature>
<proteinExistence type="predicted"/>
<protein>
    <submittedName>
        <fullName evidence="3">DUF805 domain-containing protein</fullName>
    </submittedName>
</protein>
<sequence>MRRYLRYWQEAFNFNGGTYRLDFWFVQTINNFILAMLTFVVGSIFNEWVLLSRLSSILNVLIFVPNLSLFIRRLRDTGLSQQAISIVLLSPVLIGVIISFFSAIGLLILVPLLLLIYIGSLIFLLARRSAYWTPVLKINQKISFIAFFVVMVSAIISLNTMVLAQQMTTINTLLQKIQKQRTNTVVSITKTSSNQSEVIDSILSSAVSNNPVPSQSKTKSTSSKIPEIQVKALPDDSTTVNYRQLPEMLLGDDDFGFFKVQGNWQQDSTSLQWSLDTPNQNATIMTSTRGQGFGVDASSFPFEKILGQSHFKLKQQGEIDVWRIDGTYQVPTTGERTEMSYLEWYMPDGHIRVMYVFSDSKPLLNLIINSLSNTYQSTV</sequence>
<organism evidence="3 4">
    <name type="scientific">Leuconostoc kimchii</name>
    <dbReference type="NCBI Taxonomy" id="136609"/>
    <lineage>
        <taxon>Bacteria</taxon>
        <taxon>Bacillati</taxon>
        <taxon>Bacillota</taxon>
        <taxon>Bacilli</taxon>
        <taxon>Lactobacillales</taxon>
        <taxon>Lactobacillaceae</taxon>
        <taxon>Leuconostoc</taxon>
    </lineage>
</organism>
<feature type="transmembrane region" description="Helical" evidence="2">
    <location>
        <begin position="142"/>
        <end position="164"/>
    </location>
</feature>
<dbReference type="EMBL" id="CP037939">
    <property type="protein sequence ID" value="QBR47428.1"/>
    <property type="molecule type" value="Genomic_DNA"/>
</dbReference>
<reference evidence="3 4" key="1">
    <citation type="submission" date="2019-03" db="EMBL/GenBank/DDBJ databases">
        <title>Complete Genome Sequence of Leuconostoc kimchii strain NKJ218 Isolated from Homemade Kimchi.</title>
        <authorList>
            <person name="Jung J.Y."/>
            <person name="Jin H.M."/>
            <person name="Jung J.-W."/>
            <person name="Lee S.-Y."/>
            <person name="Ryu B.-G."/>
            <person name="Han S.-S."/>
            <person name="Kang H.K."/>
            <person name="Choi H.W."/>
            <person name="Chung E.J."/>
            <person name="Choi K.-M."/>
        </authorList>
    </citation>
    <scope>NUCLEOTIDE SEQUENCE [LARGE SCALE GENOMIC DNA]</scope>
    <source>
        <strain evidence="3 4">NKJ218</strain>
    </source>
</reference>
<evidence type="ECO:0000313" key="4">
    <source>
        <dbReference type="Proteomes" id="UP000295756"/>
    </source>
</evidence>
<keyword evidence="2" id="KW-0812">Transmembrane</keyword>
<evidence type="ECO:0000313" key="3">
    <source>
        <dbReference type="EMBL" id="QBR47428.1"/>
    </source>
</evidence>
<keyword evidence="4" id="KW-1185">Reference proteome</keyword>
<dbReference type="InterPro" id="IPR008523">
    <property type="entry name" value="DUF805"/>
</dbReference>